<name>A0A5C3L4C8_COPMA</name>
<organism evidence="2 3">
    <name type="scientific">Coprinopsis marcescibilis</name>
    <name type="common">Agaric fungus</name>
    <name type="synonym">Psathyrella marcescibilis</name>
    <dbReference type="NCBI Taxonomy" id="230819"/>
    <lineage>
        <taxon>Eukaryota</taxon>
        <taxon>Fungi</taxon>
        <taxon>Dikarya</taxon>
        <taxon>Basidiomycota</taxon>
        <taxon>Agaricomycotina</taxon>
        <taxon>Agaricomycetes</taxon>
        <taxon>Agaricomycetidae</taxon>
        <taxon>Agaricales</taxon>
        <taxon>Agaricineae</taxon>
        <taxon>Psathyrellaceae</taxon>
        <taxon>Coprinopsis</taxon>
    </lineage>
</organism>
<evidence type="ECO:0000313" key="3">
    <source>
        <dbReference type="Proteomes" id="UP000307440"/>
    </source>
</evidence>
<dbReference type="EMBL" id="ML210169">
    <property type="protein sequence ID" value="TFK26996.1"/>
    <property type="molecule type" value="Genomic_DNA"/>
</dbReference>
<sequence>MLSFHRRPRAIAREEMKEDKRTRINVSEIFTSVRERILFLGCAVLALYPSHPTFRPFGICKEEPNRTFDTDFEYRDPRVVQRLCQKVQRPRLRDQKCFLRSDILQKIPKPVKRTRLLSGSGFGQKLETKNRVTKRHERTSVHRSAVLERFERPTNNVMIEQRNYDLEFDQAPRSSCHSWGTANASSSGVRRNNRRLYSKPLQVP</sequence>
<evidence type="ECO:0000313" key="2">
    <source>
        <dbReference type="EMBL" id="TFK26996.1"/>
    </source>
</evidence>
<gene>
    <name evidence="2" type="ORF">FA15DRAFT_666947</name>
</gene>
<feature type="compositionally biased region" description="Polar residues" evidence="1">
    <location>
        <begin position="178"/>
        <end position="190"/>
    </location>
</feature>
<feature type="region of interest" description="Disordered" evidence="1">
    <location>
        <begin position="178"/>
        <end position="204"/>
    </location>
</feature>
<evidence type="ECO:0000256" key="1">
    <source>
        <dbReference type="SAM" id="MobiDB-lite"/>
    </source>
</evidence>
<keyword evidence="3" id="KW-1185">Reference proteome</keyword>
<accession>A0A5C3L4C8</accession>
<dbReference type="AlphaFoldDB" id="A0A5C3L4C8"/>
<dbReference type="Proteomes" id="UP000307440">
    <property type="component" value="Unassembled WGS sequence"/>
</dbReference>
<protein>
    <submittedName>
        <fullName evidence="2">Uncharacterized protein</fullName>
    </submittedName>
</protein>
<reference evidence="2 3" key="1">
    <citation type="journal article" date="2019" name="Nat. Ecol. Evol.">
        <title>Megaphylogeny resolves global patterns of mushroom evolution.</title>
        <authorList>
            <person name="Varga T."/>
            <person name="Krizsan K."/>
            <person name="Foldi C."/>
            <person name="Dima B."/>
            <person name="Sanchez-Garcia M."/>
            <person name="Sanchez-Ramirez S."/>
            <person name="Szollosi G.J."/>
            <person name="Szarkandi J.G."/>
            <person name="Papp V."/>
            <person name="Albert L."/>
            <person name="Andreopoulos W."/>
            <person name="Angelini C."/>
            <person name="Antonin V."/>
            <person name="Barry K.W."/>
            <person name="Bougher N.L."/>
            <person name="Buchanan P."/>
            <person name="Buyck B."/>
            <person name="Bense V."/>
            <person name="Catcheside P."/>
            <person name="Chovatia M."/>
            <person name="Cooper J."/>
            <person name="Damon W."/>
            <person name="Desjardin D."/>
            <person name="Finy P."/>
            <person name="Geml J."/>
            <person name="Haridas S."/>
            <person name="Hughes K."/>
            <person name="Justo A."/>
            <person name="Karasinski D."/>
            <person name="Kautmanova I."/>
            <person name="Kiss B."/>
            <person name="Kocsube S."/>
            <person name="Kotiranta H."/>
            <person name="LaButti K.M."/>
            <person name="Lechner B.E."/>
            <person name="Liimatainen K."/>
            <person name="Lipzen A."/>
            <person name="Lukacs Z."/>
            <person name="Mihaltcheva S."/>
            <person name="Morgado L.N."/>
            <person name="Niskanen T."/>
            <person name="Noordeloos M.E."/>
            <person name="Ohm R.A."/>
            <person name="Ortiz-Santana B."/>
            <person name="Ovrebo C."/>
            <person name="Racz N."/>
            <person name="Riley R."/>
            <person name="Savchenko A."/>
            <person name="Shiryaev A."/>
            <person name="Soop K."/>
            <person name="Spirin V."/>
            <person name="Szebenyi C."/>
            <person name="Tomsovsky M."/>
            <person name="Tulloss R.E."/>
            <person name="Uehling J."/>
            <person name="Grigoriev I.V."/>
            <person name="Vagvolgyi C."/>
            <person name="Papp T."/>
            <person name="Martin F.M."/>
            <person name="Miettinen O."/>
            <person name="Hibbett D.S."/>
            <person name="Nagy L.G."/>
        </authorList>
    </citation>
    <scope>NUCLEOTIDE SEQUENCE [LARGE SCALE GENOMIC DNA]</scope>
    <source>
        <strain evidence="2 3">CBS 121175</strain>
    </source>
</reference>
<proteinExistence type="predicted"/>